<proteinExistence type="predicted"/>
<keyword evidence="3" id="KW-1185">Reference proteome</keyword>
<dbReference type="EMBL" id="CP053435">
    <property type="protein sequence ID" value="QJW88723.1"/>
    <property type="molecule type" value="Genomic_DNA"/>
</dbReference>
<evidence type="ECO:0000313" key="2">
    <source>
        <dbReference type="EMBL" id="QJW88723.1"/>
    </source>
</evidence>
<keyword evidence="1" id="KW-0472">Membrane</keyword>
<evidence type="ECO:0000313" key="3">
    <source>
        <dbReference type="Proteomes" id="UP000502756"/>
    </source>
</evidence>
<feature type="transmembrane region" description="Helical" evidence="1">
    <location>
        <begin position="71"/>
        <end position="91"/>
    </location>
</feature>
<protein>
    <submittedName>
        <fullName evidence="2">DUF2141 domain-containing protein</fullName>
    </submittedName>
</protein>
<name>A0A6M5Y6N2_9BACT</name>
<keyword evidence="1" id="KW-1133">Transmembrane helix</keyword>
<accession>A0A6M5Y6N2</accession>
<evidence type="ECO:0000256" key="1">
    <source>
        <dbReference type="SAM" id="Phobius"/>
    </source>
</evidence>
<dbReference type="RefSeq" id="WP_171738561.1">
    <property type="nucleotide sequence ID" value="NZ_CP053435.1"/>
</dbReference>
<sequence length="216" mass="23584">MGYSTGAYDKLWPYQPEKRSICPTIRPKGVNRPKIRQFVPSVWRGQKAGCRFASSDNNARHPKPNTKTMKTLLICFALLTGSFISAVANGASATAPADSVTYKLTVEFANVVKRTGMIYVALVNNAADFNGKFYRKTRVEVPSTGDFQVNFDGLPAGQYAVQVFQDLNDNQKLDFNGVAEPFGFSNITSLLGPPSFAQAAFDLNTPKTVTISLIGQ</sequence>
<dbReference type="Pfam" id="PF09912">
    <property type="entry name" value="DUF2141"/>
    <property type="match status" value="1"/>
</dbReference>
<keyword evidence="1" id="KW-0812">Transmembrane</keyword>
<dbReference type="AlphaFoldDB" id="A0A6M5Y6N2"/>
<organism evidence="2 3">
    <name type="scientific">Spirosoma taeanense</name>
    <dbReference type="NCBI Taxonomy" id="2735870"/>
    <lineage>
        <taxon>Bacteria</taxon>
        <taxon>Pseudomonadati</taxon>
        <taxon>Bacteroidota</taxon>
        <taxon>Cytophagia</taxon>
        <taxon>Cytophagales</taxon>
        <taxon>Cytophagaceae</taxon>
        <taxon>Spirosoma</taxon>
    </lineage>
</organism>
<reference evidence="2 3" key="1">
    <citation type="submission" date="2020-05" db="EMBL/GenBank/DDBJ databases">
        <title>Genome sequencing of Spirosoma sp. TS118.</title>
        <authorList>
            <person name="Lee J.-H."/>
            <person name="Jeong S."/>
            <person name="Zhao L."/>
            <person name="Jung J.-H."/>
            <person name="Kim M.-K."/>
            <person name="Lim S."/>
        </authorList>
    </citation>
    <scope>NUCLEOTIDE SEQUENCE [LARGE SCALE GENOMIC DNA]</scope>
    <source>
        <strain evidence="2 3">TS118</strain>
    </source>
</reference>
<dbReference type="KEGG" id="stae:HNV11_04685"/>
<dbReference type="Proteomes" id="UP000502756">
    <property type="component" value="Chromosome"/>
</dbReference>
<dbReference type="InterPro" id="IPR018673">
    <property type="entry name" value="DUF2141"/>
</dbReference>
<gene>
    <name evidence="2" type="ORF">HNV11_04685</name>
</gene>